<dbReference type="PANTHER" id="PTHR45138">
    <property type="entry name" value="REGULATORY COMPONENTS OF SENSORY TRANSDUCTION SYSTEM"/>
    <property type="match status" value="1"/>
</dbReference>
<dbReference type="Pfam" id="PF00990">
    <property type="entry name" value="GGDEF"/>
    <property type="match status" value="1"/>
</dbReference>
<protein>
    <recommendedName>
        <fullName evidence="1">diguanylate cyclase</fullName>
        <ecNumber evidence="1">2.7.7.65</ecNumber>
    </recommendedName>
</protein>
<dbReference type="SMART" id="SM00267">
    <property type="entry name" value="GGDEF"/>
    <property type="match status" value="1"/>
</dbReference>
<dbReference type="InterPro" id="IPR000160">
    <property type="entry name" value="GGDEF_dom"/>
</dbReference>
<dbReference type="EMBL" id="JAGXTP010000001">
    <property type="protein sequence ID" value="MBS3849338.1"/>
    <property type="molecule type" value="Genomic_DNA"/>
</dbReference>
<dbReference type="Gene3D" id="3.30.70.270">
    <property type="match status" value="1"/>
</dbReference>
<dbReference type="PANTHER" id="PTHR45138:SF24">
    <property type="entry name" value="DIGUANYLATE CYCLASE DGCC-RELATED"/>
    <property type="match status" value="1"/>
</dbReference>
<feature type="transmembrane region" description="Helical" evidence="3">
    <location>
        <begin position="34"/>
        <end position="56"/>
    </location>
</feature>
<dbReference type="EC" id="2.7.7.65" evidence="1"/>
<dbReference type="InterPro" id="IPR043128">
    <property type="entry name" value="Rev_trsase/Diguanyl_cyclase"/>
</dbReference>
<dbReference type="GO" id="GO:0043709">
    <property type="term" value="P:cell adhesion involved in single-species biofilm formation"/>
    <property type="evidence" value="ECO:0007669"/>
    <property type="project" value="TreeGrafter"/>
</dbReference>
<dbReference type="PROSITE" id="PS50887">
    <property type="entry name" value="GGDEF"/>
    <property type="match status" value="1"/>
</dbReference>
<proteinExistence type="predicted"/>
<dbReference type="GO" id="GO:0052621">
    <property type="term" value="F:diguanylate cyclase activity"/>
    <property type="evidence" value="ECO:0007669"/>
    <property type="project" value="UniProtKB-EC"/>
</dbReference>
<feature type="transmembrane region" description="Helical" evidence="3">
    <location>
        <begin position="187"/>
        <end position="209"/>
    </location>
</feature>
<gene>
    <name evidence="5" type="ORF">KD146_11585</name>
</gene>
<dbReference type="CDD" id="cd01949">
    <property type="entry name" value="GGDEF"/>
    <property type="match status" value="1"/>
</dbReference>
<evidence type="ECO:0000256" key="2">
    <source>
        <dbReference type="SAM" id="MobiDB-lite"/>
    </source>
</evidence>
<evidence type="ECO:0000256" key="1">
    <source>
        <dbReference type="ARBA" id="ARBA00012528"/>
    </source>
</evidence>
<feature type="domain" description="GGDEF" evidence="4">
    <location>
        <begin position="242"/>
        <end position="371"/>
    </location>
</feature>
<evidence type="ECO:0000313" key="5">
    <source>
        <dbReference type="EMBL" id="MBS3849338.1"/>
    </source>
</evidence>
<dbReference type="SUPFAM" id="SSF55073">
    <property type="entry name" value="Nucleotide cyclase"/>
    <property type="match status" value="1"/>
</dbReference>
<evidence type="ECO:0000259" key="4">
    <source>
        <dbReference type="PROSITE" id="PS50887"/>
    </source>
</evidence>
<evidence type="ECO:0000256" key="3">
    <source>
        <dbReference type="SAM" id="Phobius"/>
    </source>
</evidence>
<dbReference type="InterPro" id="IPR050469">
    <property type="entry name" value="Diguanylate_Cyclase"/>
</dbReference>
<keyword evidence="3" id="KW-1133">Transmembrane helix</keyword>
<sequence length="387" mass="41029">MTALVELHIVVAAVLGVLSMLCLVASLSLGRNDALTWTAAALANGTLQTLVIAFASDRLVEFLSAAVLAPLSFLAASQAMACLGPALGHRLRTIIAVGALSMAAVGLHLINAPFPVQAAAFELACLLAMIDLVWRVRHHPASGLQTAFKFVAYALLATTAMRLLMLPLHFGPNASFELFKTSLAENLFFGAASVLTPFATILLLARIILETTQTLRHRSERDGLTGLFNRRSMDAKAETTGQGGAVIFCDIDHFKGVNDRYGHGAGDAVICSFAHLLDATGQTAGRIGGEEFAIILPGREADEAAAVAEEVRLQFHHSIHDALPLDERLSASFGVATYGVHEAARHAFERADAALYAAKSGGRNRVVVHGPSAPLPTQRSTDKRRAA</sequence>
<feature type="transmembrane region" description="Helical" evidence="3">
    <location>
        <begin position="116"/>
        <end position="134"/>
    </location>
</feature>
<name>A0A942I6U8_9HYPH</name>
<dbReference type="RefSeq" id="WP_212658822.1">
    <property type="nucleotide sequence ID" value="NZ_JAGXTP010000001.1"/>
</dbReference>
<organism evidence="5 6">
    <name type="scientific">Devosia litorisediminis</name>
    <dbReference type="NCBI Taxonomy" id="2829817"/>
    <lineage>
        <taxon>Bacteria</taxon>
        <taxon>Pseudomonadati</taxon>
        <taxon>Pseudomonadota</taxon>
        <taxon>Alphaproteobacteria</taxon>
        <taxon>Hyphomicrobiales</taxon>
        <taxon>Devosiaceae</taxon>
        <taxon>Devosia</taxon>
    </lineage>
</organism>
<keyword evidence="3" id="KW-0812">Transmembrane</keyword>
<comment type="caution">
    <text evidence="5">The sequence shown here is derived from an EMBL/GenBank/DDBJ whole genome shotgun (WGS) entry which is preliminary data.</text>
</comment>
<keyword evidence="3" id="KW-0472">Membrane</keyword>
<dbReference type="GO" id="GO:0005886">
    <property type="term" value="C:plasma membrane"/>
    <property type="evidence" value="ECO:0007669"/>
    <property type="project" value="TreeGrafter"/>
</dbReference>
<feature type="transmembrane region" description="Helical" evidence="3">
    <location>
        <begin position="62"/>
        <end position="84"/>
    </location>
</feature>
<accession>A0A942I6U8</accession>
<feature type="transmembrane region" description="Helical" evidence="3">
    <location>
        <begin position="6"/>
        <end position="27"/>
    </location>
</feature>
<feature type="region of interest" description="Disordered" evidence="2">
    <location>
        <begin position="367"/>
        <end position="387"/>
    </location>
</feature>
<dbReference type="AlphaFoldDB" id="A0A942I6U8"/>
<feature type="transmembrane region" description="Helical" evidence="3">
    <location>
        <begin position="146"/>
        <end position="167"/>
    </location>
</feature>
<feature type="transmembrane region" description="Helical" evidence="3">
    <location>
        <begin position="91"/>
        <end position="110"/>
    </location>
</feature>
<reference evidence="5" key="1">
    <citation type="submission" date="2021-04" db="EMBL/GenBank/DDBJ databases">
        <title>Devosia litorisediminis sp. nov., isolated from a sand dune.</title>
        <authorList>
            <person name="Park S."/>
            <person name="Yoon J.-H."/>
        </authorList>
    </citation>
    <scope>NUCLEOTIDE SEQUENCE</scope>
    <source>
        <strain evidence="5">BSSL-BM10</strain>
    </source>
</reference>
<dbReference type="InterPro" id="IPR029787">
    <property type="entry name" value="Nucleotide_cyclase"/>
</dbReference>
<dbReference type="GO" id="GO:1902201">
    <property type="term" value="P:negative regulation of bacterial-type flagellum-dependent cell motility"/>
    <property type="evidence" value="ECO:0007669"/>
    <property type="project" value="TreeGrafter"/>
</dbReference>
<evidence type="ECO:0000313" key="6">
    <source>
        <dbReference type="Proteomes" id="UP000678281"/>
    </source>
</evidence>
<dbReference type="NCBIfam" id="TIGR00254">
    <property type="entry name" value="GGDEF"/>
    <property type="match status" value="1"/>
</dbReference>
<keyword evidence="6" id="KW-1185">Reference proteome</keyword>
<dbReference type="Proteomes" id="UP000678281">
    <property type="component" value="Unassembled WGS sequence"/>
</dbReference>